<evidence type="ECO:0000313" key="2">
    <source>
        <dbReference type="Proteomes" id="UP000252085"/>
    </source>
</evidence>
<dbReference type="EMBL" id="LXQE01000085">
    <property type="protein sequence ID" value="RCJ39940.1"/>
    <property type="molecule type" value="Genomic_DNA"/>
</dbReference>
<evidence type="ECO:0000313" key="1">
    <source>
        <dbReference type="EMBL" id="RCJ39940.1"/>
    </source>
</evidence>
<protein>
    <submittedName>
        <fullName evidence="1">Uncharacterized protein</fullName>
    </submittedName>
</protein>
<dbReference type="AlphaFoldDB" id="A0A367RW50"/>
<dbReference type="Proteomes" id="UP000252085">
    <property type="component" value="Unassembled WGS sequence"/>
</dbReference>
<organism evidence="1 2">
    <name type="scientific">Nostoc punctiforme NIES-2108</name>
    <dbReference type="NCBI Taxonomy" id="1356359"/>
    <lineage>
        <taxon>Bacteria</taxon>
        <taxon>Bacillati</taxon>
        <taxon>Cyanobacteriota</taxon>
        <taxon>Cyanophyceae</taxon>
        <taxon>Nostocales</taxon>
        <taxon>Nostocaceae</taxon>
        <taxon>Nostoc</taxon>
    </lineage>
</organism>
<reference evidence="1 2" key="1">
    <citation type="submission" date="2016-04" db="EMBL/GenBank/DDBJ databases">
        <authorList>
            <person name="Evans L.H."/>
            <person name="Alamgir A."/>
            <person name="Owens N."/>
            <person name="Weber N.D."/>
            <person name="Virtaneva K."/>
            <person name="Barbian K."/>
            <person name="Babar A."/>
            <person name="Rosenke K."/>
        </authorList>
    </citation>
    <scope>NUCLEOTIDE SEQUENCE [LARGE SCALE GENOMIC DNA]</scope>
    <source>
        <strain evidence="1">NIES-2108</strain>
    </source>
</reference>
<proteinExistence type="predicted"/>
<comment type="caution">
    <text evidence="1">The sequence shown here is derived from an EMBL/GenBank/DDBJ whole genome shotgun (WGS) entry which is preliminary data.</text>
</comment>
<accession>A0A367RW50</accession>
<sequence>MNFPPQIQQKIEKWASSQGISAEQFVLQAIAEKIDTLSQQVTEEHTQQNSEMTNVLPLNQPNIYRKEGILVVEAELPETFDVNVFIDELREERIQDQIT</sequence>
<name>A0A367RW50_NOSPU</name>
<gene>
    <name evidence="1" type="ORF">A6769_05115</name>
</gene>